<dbReference type="PATRIC" id="fig|251707.3.peg.171"/>
<dbReference type="PROSITE" id="PS51257">
    <property type="entry name" value="PROKAR_LIPOPROTEIN"/>
    <property type="match status" value="1"/>
</dbReference>
<dbReference type="EMBL" id="LJRC01000041">
    <property type="protein sequence ID" value="KPY40252.1"/>
    <property type="molecule type" value="Genomic_DNA"/>
</dbReference>
<evidence type="ECO:0008006" key="3">
    <source>
        <dbReference type="Google" id="ProtNLM"/>
    </source>
</evidence>
<dbReference type="AlphaFoldDB" id="A0A0P9XVY2"/>
<gene>
    <name evidence="1" type="ORF">ALO52_00135</name>
</gene>
<dbReference type="InterPro" id="IPR046516">
    <property type="entry name" value="DUF6694"/>
</dbReference>
<evidence type="ECO:0000313" key="2">
    <source>
        <dbReference type="Proteomes" id="UP000050562"/>
    </source>
</evidence>
<proteinExistence type="predicted"/>
<dbReference type="Proteomes" id="UP000050562">
    <property type="component" value="Unassembled WGS sequence"/>
</dbReference>
<dbReference type="Pfam" id="PF20404">
    <property type="entry name" value="DUF6694"/>
    <property type="match status" value="1"/>
</dbReference>
<evidence type="ECO:0000313" key="1">
    <source>
        <dbReference type="EMBL" id="KPY40252.1"/>
    </source>
</evidence>
<sequence length="266" mass="29688">MRRAAVLLLSAIILTGCGKPKLDGSSNEALQKSIVKVVAGMSEEEKNQFKENFSVVAMTNLDLRAIFAGQTTTELSKLNLLSSLDGKTADEVGVEANRILLERAQKQHDEAVAEINALMEKQKNAQIAKNYLSKFSVTKSAFYMKKDKYYVKPYIDLSVTNGTDKAISRVYFIGTIASPDRPVPWFTERFNYEISGGLQPGESADWTLEMNMFSDWAKIQAPAGAYFTVEAYRIDGADKQPIYNASGLTEKERNRLQELRSRFAAK</sequence>
<organism evidence="1 2">
    <name type="scientific">Pseudomonas syringae pv. primulae</name>
    <dbReference type="NCBI Taxonomy" id="251707"/>
    <lineage>
        <taxon>Bacteria</taxon>
        <taxon>Pseudomonadati</taxon>
        <taxon>Pseudomonadota</taxon>
        <taxon>Gammaproteobacteria</taxon>
        <taxon>Pseudomonadales</taxon>
        <taxon>Pseudomonadaceae</taxon>
        <taxon>Pseudomonas</taxon>
    </lineage>
</organism>
<protein>
    <recommendedName>
        <fullName evidence="3">Lipoprotein</fullName>
    </recommendedName>
</protein>
<comment type="caution">
    <text evidence="1">The sequence shown here is derived from an EMBL/GenBank/DDBJ whole genome shotgun (WGS) entry which is preliminary data.</text>
</comment>
<dbReference type="RefSeq" id="WP_057408178.1">
    <property type="nucleotide sequence ID" value="NZ_LJRC01000041.1"/>
</dbReference>
<name>A0A0P9XVY2_9PSED</name>
<reference evidence="1 2" key="1">
    <citation type="submission" date="2015-09" db="EMBL/GenBank/DDBJ databases">
        <title>Genome announcement of multiple Pseudomonas syringae strains.</title>
        <authorList>
            <person name="Thakur S."/>
            <person name="Wang P.W."/>
            <person name="Gong Y."/>
            <person name="Weir B.S."/>
            <person name="Guttman D.S."/>
        </authorList>
    </citation>
    <scope>NUCLEOTIDE SEQUENCE [LARGE SCALE GENOMIC DNA]</scope>
    <source>
        <strain evidence="1 2">ICMP3956</strain>
    </source>
</reference>
<accession>A0A0P9XVY2</accession>